<feature type="transmembrane region" description="Helical" evidence="7">
    <location>
        <begin position="841"/>
        <end position="866"/>
    </location>
</feature>
<feature type="domain" description="ABC3 transporter permease C-terminal" evidence="8">
    <location>
        <begin position="798"/>
        <end position="908"/>
    </location>
</feature>
<dbReference type="GO" id="GO:0005886">
    <property type="term" value="C:plasma membrane"/>
    <property type="evidence" value="ECO:0007669"/>
    <property type="project" value="UniProtKB-SubCell"/>
</dbReference>
<evidence type="ECO:0000256" key="7">
    <source>
        <dbReference type="SAM" id="Phobius"/>
    </source>
</evidence>
<organism evidence="9 10">
    <name type="scientific">Mediterraneibacter gnavus (strain CC55_001C)</name>
    <dbReference type="NCBI Taxonomy" id="1073375"/>
    <lineage>
        <taxon>Bacteria</taxon>
        <taxon>Bacillati</taxon>
        <taxon>Bacillota</taxon>
        <taxon>Clostridia</taxon>
        <taxon>Lachnospirales</taxon>
        <taxon>Lachnospiraceae</taxon>
        <taxon>Mediterraneibacter</taxon>
    </lineage>
</organism>
<evidence type="ECO:0000256" key="4">
    <source>
        <dbReference type="ARBA" id="ARBA00022989"/>
    </source>
</evidence>
<keyword evidence="5 7" id="KW-0472">Membrane</keyword>
<keyword evidence="3 7" id="KW-0812">Transmembrane</keyword>
<dbReference type="Pfam" id="PF02687">
    <property type="entry name" value="FtsX"/>
    <property type="match status" value="2"/>
</dbReference>
<evidence type="ECO:0000313" key="10">
    <source>
        <dbReference type="Proteomes" id="UP000018690"/>
    </source>
</evidence>
<keyword evidence="2" id="KW-1003">Cell membrane</keyword>
<evidence type="ECO:0000256" key="1">
    <source>
        <dbReference type="ARBA" id="ARBA00004651"/>
    </source>
</evidence>
<evidence type="ECO:0000259" key="8">
    <source>
        <dbReference type="Pfam" id="PF02687"/>
    </source>
</evidence>
<feature type="domain" description="ABC3 transporter permease C-terminal" evidence="8">
    <location>
        <begin position="270"/>
        <end position="391"/>
    </location>
</feature>
<evidence type="ECO:0000313" key="9">
    <source>
        <dbReference type="EMBL" id="ETD20902.1"/>
    </source>
</evidence>
<dbReference type="EMBL" id="AZJF01000001">
    <property type="protein sequence ID" value="ETD20902.1"/>
    <property type="molecule type" value="Genomic_DNA"/>
</dbReference>
<evidence type="ECO:0000256" key="3">
    <source>
        <dbReference type="ARBA" id="ARBA00022692"/>
    </source>
</evidence>
<comment type="subcellular location">
    <subcellularLocation>
        <location evidence="1">Cell membrane</location>
        <topology evidence="1">Multi-pass membrane protein</topology>
    </subcellularLocation>
</comment>
<dbReference type="GO" id="GO:0022857">
    <property type="term" value="F:transmembrane transporter activity"/>
    <property type="evidence" value="ECO:0007669"/>
    <property type="project" value="TreeGrafter"/>
</dbReference>
<feature type="transmembrane region" description="Helical" evidence="7">
    <location>
        <begin position="886"/>
        <end position="910"/>
    </location>
</feature>
<keyword evidence="4 7" id="KW-1133">Transmembrane helix</keyword>
<feature type="transmembrane region" description="Helical" evidence="7">
    <location>
        <begin position="263"/>
        <end position="285"/>
    </location>
</feature>
<sequence length="927" mass="105157">MEKKTFIPNQNRQVLRMLAREFGKWNRGRNRILMSAVTLCIVTLTMVFGIASGKTKAEYIKAVRAAGTTASVRIEHAENEIYQKIEDLSYVKESGRSISVGEAAVSEKHVCNLEVLDTSAWNKLVSPAYTEIHGHYPEKKRELMLSAKSLQQLGIETPKQGMKLSLTVQIGLFQTAQETFLLSGWYTDYTDSQASVGYVSEEKGKEWGYDLQETSDILLAQTDGMEWQKTEERLYRDLGGKELKITADNTFAYEAINRLTGGYELAVCGALVILFGMFLLIYNVMKISMNRDIQQMGLLYTIGTTKRQIKRIYFRQILTVLLPGVLLGSLFSGMILHLLIPEILGSRYLNGYGGSGEFQVFSPAILLAAVGFAVILTLGTAWLVIRHVVSTSCVESTTAICGIRQPSKRKVNLKKRTKTGEIGYMAWQNVRRYKGRFLLTVISLFLGVEMLLASVVITEGGDYTHVIEKRPDFLIAGMFSDWGMEQGYGKEYQSRDAGYDPMETEGDNFDLLYGNEYEEFSPISSEVRDRLLELDGVNREDSYVMEGAYLMTTISGKGIRPLEENGQPLKEKEDSMLEGFTEDTVQILTDEEMEKLARYVKEKNLPVDIESLKEGDGVVILHDHQLNPKQEEEARESVGEPLYFSTMLSERDWRQWNQLSPKERDEQIEAENMQRKQSPAFCLSGYLDNRAEGFPDIRQTWHGSEGIIYFLISEKGFAKIPTEKKTLYMELNVENKKEAVVRKEIQNILKEENKRRRNVSATGVEDQSGEAGIFCISKSELLENAKDDIQGNRIIFGSISIVLLMAGVTNYLNIVVTGIFSRKKELEIMESVGMTKRQKRMLFMMEGGYYFCAVTVLLVTIGSVMLQWIKTYMETKLSYFVFQYPLIWLVVGLCCLAGISFAVPAGLYMLEKSHCEQYQKRKENLHV</sequence>
<accession>A0A829NWC2</accession>
<evidence type="ECO:0000256" key="6">
    <source>
        <dbReference type="ARBA" id="ARBA00038076"/>
    </source>
</evidence>
<dbReference type="PANTHER" id="PTHR30572:SF4">
    <property type="entry name" value="ABC TRANSPORTER PERMEASE YTRF"/>
    <property type="match status" value="1"/>
</dbReference>
<proteinExistence type="inferred from homology"/>
<keyword evidence="10" id="KW-1185">Reference proteome</keyword>
<feature type="transmembrane region" description="Helical" evidence="7">
    <location>
        <begin position="437"/>
        <end position="457"/>
    </location>
</feature>
<reference evidence="9 10" key="1">
    <citation type="submission" date="2013-10" db="EMBL/GenBank/DDBJ databases">
        <title>The Genome Sequence of Ruminococcus gnavus CC55_001C.</title>
        <authorList>
            <consortium name="The Broad Institute Genomics Platform"/>
            <person name="Earl A."/>
            <person name="Allen-Vercoe E."/>
            <person name="Daigneault M."/>
            <person name="Young S.K."/>
            <person name="Zeng Q."/>
            <person name="Gargeya S."/>
            <person name="Fitzgerald M."/>
            <person name="Abouelleil A."/>
            <person name="Alvarado L."/>
            <person name="Chapman S.B."/>
            <person name="Gainer-Dewar J."/>
            <person name="Goldberg J."/>
            <person name="Griggs A."/>
            <person name="Gujja S."/>
            <person name="Hansen M."/>
            <person name="Howarth C."/>
            <person name="Imamovic A."/>
            <person name="Ireland A."/>
            <person name="Larimer J."/>
            <person name="McCowan C."/>
            <person name="Murphy C."/>
            <person name="Pearson M."/>
            <person name="Poon T.W."/>
            <person name="Priest M."/>
            <person name="Roberts A."/>
            <person name="Saif S."/>
            <person name="Shea T."/>
            <person name="Sykes S."/>
            <person name="Wortman J."/>
            <person name="Nusbaum C."/>
            <person name="Birren B."/>
        </authorList>
    </citation>
    <scope>NUCLEOTIDE SEQUENCE [LARGE SCALE GENOMIC DNA]</scope>
    <source>
        <strain evidence="9 10">CC55_001C</strain>
    </source>
</reference>
<name>A0A829NWC2_MEDG5</name>
<dbReference type="InterPro" id="IPR003838">
    <property type="entry name" value="ABC3_permease_C"/>
</dbReference>
<feature type="transmembrane region" description="Helical" evidence="7">
    <location>
        <begin position="794"/>
        <end position="820"/>
    </location>
</feature>
<dbReference type="InterPro" id="IPR050250">
    <property type="entry name" value="Macrolide_Exporter_MacB"/>
</dbReference>
<evidence type="ECO:0000256" key="5">
    <source>
        <dbReference type="ARBA" id="ARBA00023136"/>
    </source>
</evidence>
<dbReference type="RefSeq" id="WP_009245295.1">
    <property type="nucleotide sequence ID" value="NZ_KI669414.1"/>
</dbReference>
<evidence type="ECO:0000256" key="2">
    <source>
        <dbReference type="ARBA" id="ARBA00022475"/>
    </source>
</evidence>
<protein>
    <recommendedName>
        <fullName evidence="8">ABC3 transporter permease C-terminal domain-containing protein</fullName>
    </recommendedName>
</protein>
<dbReference type="Proteomes" id="UP000018690">
    <property type="component" value="Unassembled WGS sequence"/>
</dbReference>
<feature type="transmembrane region" description="Helical" evidence="7">
    <location>
        <begin position="317"/>
        <end position="340"/>
    </location>
</feature>
<gene>
    <name evidence="9" type="ORF">HMPREF1201_00907</name>
</gene>
<comment type="caution">
    <text evidence="9">The sequence shown here is derived from an EMBL/GenBank/DDBJ whole genome shotgun (WGS) entry which is preliminary data.</text>
</comment>
<dbReference type="AlphaFoldDB" id="A0A829NWC2"/>
<feature type="transmembrane region" description="Helical" evidence="7">
    <location>
        <begin position="32"/>
        <end position="51"/>
    </location>
</feature>
<comment type="similarity">
    <text evidence="6">Belongs to the ABC-4 integral membrane protein family.</text>
</comment>
<feature type="transmembrane region" description="Helical" evidence="7">
    <location>
        <begin position="360"/>
        <end position="385"/>
    </location>
</feature>
<dbReference type="PANTHER" id="PTHR30572">
    <property type="entry name" value="MEMBRANE COMPONENT OF TRANSPORTER-RELATED"/>
    <property type="match status" value="1"/>
</dbReference>